<dbReference type="GO" id="GO:0008270">
    <property type="term" value="F:zinc ion binding"/>
    <property type="evidence" value="ECO:0007669"/>
    <property type="project" value="UniProtKB-KW"/>
</dbReference>
<comment type="subcellular location">
    <subcellularLocation>
        <location evidence="1">Nucleus</location>
    </subcellularLocation>
</comment>
<feature type="domain" description="C2H2-type" evidence="12">
    <location>
        <begin position="196"/>
        <end position="223"/>
    </location>
</feature>
<sequence length="305" mass="33015">MAYVGYDYGLGSGSAQNPNPFVYGSGSGYGYDAPFNPQLDHLTGGAVETRTPEWRVTTTSTTSLTAPWPVAPRALPAMNWPSQSLGVSQPLTPVHHSSLMLPLTGSAGGLQLHPQQQQLQPSLLQPAAVQQLHGCNSSIAAPLHIALPQIHSNAIPTSLHQTPLTIDVGRPGSSSLPERRMRKAKIEPATSPVRPFACNICGKSFSQAANLTAHRRVHTGEKPFSCPICDRPFSQSSSLVTHKRTHSGERPYACGQCDKSFTDSSTLTKHLRTHSGHKPYSCNMCMMRFTQSGNLHRHMKTHKNG</sequence>
<evidence type="ECO:0000313" key="13">
    <source>
        <dbReference type="EnsemblMetazoa" id="PPA01143.1"/>
    </source>
</evidence>
<dbReference type="GO" id="GO:0003700">
    <property type="term" value="F:DNA-binding transcription factor activity"/>
    <property type="evidence" value="ECO:0000318"/>
    <property type="project" value="GO_Central"/>
</dbReference>
<dbReference type="PANTHER" id="PTHR23235:SF120">
    <property type="entry name" value="KRUPPEL-LIKE FACTOR 15"/>
    <property type="match status" value="1"/>
</dbReference>
<accession>A0A8R1Y425</accession>
<proteinExistence type="inferred from homology"/>
<evidence type="ECO:0000259" key="12">
    <source>
        <dbReference type="PROSITE" id="PS50157"/>
    </source>
</evidence>
<evidence type="ECO:0000256" key="11">
    <source>
        <dbReference type="PROSITE-ProRule" id="PRU00042"/>
    </source>
</evidence>
<keyword evidence="9" id="KW-0804">Transcription</keyword>
<reference evidence="14" key="1">
    <citation type="journal article" date="2008" name="Nat. Genet.">
        <title>The Pristionchus pacificus genome provides a unique perspective on nematode lifestyle and parasitism.</title>
        <authorList>
            <person name="Dieterich C."/>
            <person name="Clifton S.W."/>
            <person name="Schuster L.N."/>
            <person name="Chinwalla A."/>
            <person name="Delehaunty K."/>
            <person name="Dinkelacker I."/>
            <person name="Fulton L."/>
            <person name="Fulton R."/>
            <person name="Godfrey J."/>
            <person name="Minx P."/>
            <person name="Mitreva M."/>
            <person name="Roeseler W."/>
            <person name="Tian H."/>
            <person name="Witte H."/>
            <person name="Yang S.P."/>
            <person name="Wilson R.K."/>
            <person name="Sommer R.J."/>
        </authorList>
    </citation>
    <scope>NUCLEOTIDE SEQUENCE [LARGE SCALE GENOMIC DNA]</scope>
    <source>
        <strain evidence="14">PS312</strain>
    </source>
</reference>
<evidence type="ECO:0000256" key="5">
    <source>
        <dbReference type="ARBA" id="ARBA00022771"/>
    </source>
</evidence>
<dbReference type="GO" id="GO:0005634">
    <property type="term" value="C:nucleus"/>
    <property type="evidence" value="ECO:0007669"/>
    <property type="project" value="UniProtKB-SubCell"/>
</dbReference>
<comment type="similarity">
    <text evidence="2">Belongs to the krueppel C2H2-type zinc-finger protein family.</text>
</comment>
<keyword evidence="6" id="KW-0862">Zinc</keyword>
<keyword evidence="14" id="KW-1185">Reference proteome</keyword>
<feature type="domain" description="C2H2-type" evidence="12">
    <location>
        <begin position="252"/>
        <end position="279"/>
    </location>
</feature>
<dbReference type="FunFam" id="3.30.160.60:FF:002169">
    <property type="entry name" value="Zgc:174573"/>
    <property type="match status" value="1"/>
</dbReference>
<reference evidence="13" key="2">
    <citation type="submission" date="2022-06" db="UniProtKB">
        <authorList>
            <consortium name="EnsemblMetazoa"/>
        </authorList>
    </citation>
    <scope>IDENTIFICATION</scope>
    <source>
        <strain evidence="13">PS312</strain>
    </source>
</reference>
<gene>
    <name evidence="13" type="primary">WBGene00090697</name>
</gene>
<name>A0A8R1Y425_PRIPA</name>
<keyword evidence="8" id="KW-0238">DNA-binding</keyword>
<evidence type="ECO:0000313" key="14">
    <source>
        <dbReference type="Proteomes" id="UP000005239"/>
    </source>
</evidence>
<dbReference type="FunFam" id="3.30.160.60:FF:000264">
    <property type="entry name" value="Zinc finger protein 236"/>
    <property type="match status" value="1"/>
</dbReference>
<feature type="domain" description="C2H2-type" evidence="12">
    <location>
        <begin position="224"/>
        <end position="251"/>
    </location>
</feature>
<dbReference type="EnsemblMetazoa" id="PPA01143.1">
    <property type="protein sequence ID" value="PPA01143.1"/>
    <property type="gene ID" value="WBGene00090697"/>
</dbReference>
<dbReference type="InterPro" id="IPR036236">
    <property type="entry name" value="Znf_C2H2_sf"/>
</dbReference>
<dbReference type="FunFam" id="3.30.160.60:FF:000931">
    <property type="entry name" value="zinc finger protein 697"/>
    <property type="match status" value="1"/>
</dbReference>
<dbReference type="PANTHER" id="PTHR23235">
    <property type="entry name" value="KRUEPPEL-LIKE TRANSCRIPTION FACTOR"/>
    <property type="match status" value="1"/>
</dbReference>
<keyword evidence="4" id="KW-0677">Repeat</keyword>
<evidence type="ECO:0000256" key="3">
    <source>
        <dbReference type="ARBA" id="ARBA00022723"/>
    </source>
</evidence>
<dbReference type="SMART" id="SM00355">
    <property type="entry name" value="ZnF_C2H2"/>
    <property type="match status" value="4"/>
</dbReference>
<evidence type="ECO:0000256" key="6">
    <source>
        <dbReference type="ARBA" id="ARBA00022833"/>
    </source>
</evidence>
<dbReference type="GO" id="GO:0000978">
    <property type="term" value="F:RNA polymerase II cis-regulatory region sequence-specific DNA binding"/>
    <property type="evidence" value="ECO:0000318"/>
    <property type="project" value="GO_Central"/>
</dbReference>
<feature type="domain" description="C2H2-type" evidence="12">
    <location>
        <begin position="280"/>
        <end position="305"/>
    </location>
</feature>
<keyword evidence="7" id="KW-0805">Transcription regulation</keyword>
<dbReference type="Gene3D" id="3.30.160.60">
    <property type="entry name" value="Classic Zinc Finger"/>
    <property type="match status" value="4"/>
</dbReference>
<protein>
    <recommendedName>
        <fullName evidence="12">C2H2-type domain-containing protein</fullName>
    </recommendedName>
</protein>
<dbReference type="Proteomes" id="UP000005239">
    <property type="component" value="Unassembled WGS sequence"/>
</dbReference>
<organism evidence="13 14">
    <name type="scientific">Pristionchus pacificus</name>
    <name type="common">Parasitic nematode worm</name>
    <dbReference type="NCBI Taxonomy" id="54126"/>
    <lineage>
        <taxon>Eukaryota</taxon>
        <taxon>Metazoa</taxon>
        <taxon>Ecdysozoa</taxon>
        <taxon>Nematoda</taxon>
        <taxon>Chromadorea</taxon>
        <taxon>Rhabditida</taxon>
        <taxon>Rhabditina</taxon>
        <taxon>Diplogasteromorpha</taxon>
        <taxon>Diplogasteroidea</taxon>
        <taxon>Neodiplogasteridae</taxon>
        <taxon>Pristionchus</taxon>
    </lineage>
</organism>
<dbReference type="PROSITE" id="PS50157">
    <property type="entry name" value="ZINC_FINGER_C2H2_2"/>
    <property type="match status" value="4"/>
</dbReference>
<dbReference type="SUPFAM" id="SSF57667">
    <property type="entry name" value="beta-beta-alpha zinc fingers"/>
    <property type="match status" value="2"/>
</dbReference>
<dbReference type="InterPro" id="IPR013087">
    <property type="entry name" value="Znf_C2H2_type"/>
</dbReference>
<keyword evidence="5 11" id="KW-0863">Zinc-finger</keyword>
<evidence type="ECO:0000256" key="9">
    <source>
        <dbReference type="ARBA" id="ARBA00023163"/>
    </source>
</evidence>
<evidence type="ECO:0000256" key="1">
    <source>
        <dbReference type="ARBA" id="ARBA00004123"/>
    </source>
</evidence>
<evidence type="ECO:0000256" key="2">
    <source>
        <dbReference type="ARBA" id="ARBA00006991"/>
    </source>
</evidence>
<dbReference type="Pfam" id="PF00096">
    <property type="entry name" value="zf-C2H2"/>
    <property type="match status" value="4"/>
</dbReference>
<evidence type="ECO:0000256" key="7">
    <source>
        <dbReference type="ARBA" id="ARBA00023015"/>
    </source>
</evidence>
<dbReference type="AlphaFoldDB" id="A0A8R1Y425"/>
<dbReference type="GO" id="GO:0006357">
    <property type="term" value="P:regulation of transcription by RNA polymerase II"/>
    <property type="evidence" value="ECO:0000318"/>
    <property type="project" value="GO_Central"/>
</dbReference>
<keyword evidence="3" id="KW-0479">Metal-binding</keyword>
<evidence type="ECO:0000256" key="10">
    <source>
        <dbReference type="ARBA" id="ARBA00023242"/>
    </source>
</evidence>
<evidence type="ECO:0000256" key="8">
    <source>
        <dbReference type="ARBA" id="ARBA00023125"/>
    </source>
</evidence>
<evidence type="ECO:0000256" key="4">
    <source>
        <dbReference type="ARBA" id="ARBA00022737"/>
    </source>
</evidence>
<keyword evidence="10" id="KW-0539">Nucleus</keyword>
<dbReference type="PROSITE" id="PS00028">
    <property type="entry name" value="ZINC_FINGER_C2H2_1"/>
    <property type="match status" value="4"/>
</dbReference>
<dbReference type="FunFam" id="3.30.160.60:FF:001498">
    <property type="entry name" value="Zinc finger protein 404"/>
    <property type="match status" value="1"/>
</dbReference>